<dbReference type="STRING" id="1076256.A0A2H3BGN9"/>
<feature type="compositionally biased region" description="Pro residues" evidence="1">
    <location>
        <begin position="229"/>
        <end position="243"/>
    </location>
</feature>
<dbReference type="Proteomes" id="UP000218334">
    <property type="component" value="Unassembled WGS sequence"/>
</dbReference>
<feature type="compositionally biased region" description="Basic and acidic residues" evidence="1">
    <location>
        <begin position="166"/>
        <end position="181"/>
    </location>
</feature>
<dbReference type="AlphaFoldDB" id="A0A2H3BGN9"/>
<feature type="compositionally biased region" description="Basic and acidic residues" evidence="1">
    <location>
        <begin position="284"/>
        <end position="358"/>
    </location>
</feature>
<protein>
    <submittedName>
        <fullName evidence="2">Uncharacterized protein</fullName>
    </submittedName>
</protein>
<reference evidence="3" key="1">
    <citation type="journal article" date="2017" name="Nat. Ecol. Evol.">
        <title>Genome expansion and lineage-specific genetic innovations in the forest pathogenic fungi Armillaria.</title>
        <authorList>
            <person name="Sipos G."/>
            <person name="Prasanna A.N."/>
            <person name="Walter M.C."/>
            <person name="O'Connor E."/>
            <person name="Balint B."/>
            <person name="Krizsan K."/>
            <person name="Kiss B."/>
            <person name="Hess J."/>
            <person name="Varga T."/>
            <person name="Slot J."/>
            <person name="Riley R."/>
            <person name="Boka B."/>
            <person name="Rigling D."/>
            <person name="Barry K."/>
            <person name="Lee J."/>
            <person name="Mihaltcheva S."/>
            <person name="LaButti K."/>
            <person name="Lipzen A."/>
            <person name="Waldron R."/>
            <person name="Moloney N.M."/>
            <person name="Sperisen C."/>
            <person name="Kredics L."/>
            <person name="Vagvoelgyi C."/>
            <person name="Patrignani A."/>
            <person name="Fitzpatrick D."/>
            <person name="Nagy I."/>
            <person name="Doyle S."/>
            <person name="Anderson J.B."/>
            <person name="Grigoriev I.V."/>
            <person name="Gueldener U."/>
            <person name="Muensterkoetter M."/>
            <person name="Nagy L.G."/>
        </authorList>
    </citation>
    <scope>NUCLEOTIDE SEQUENCE [LARGE SCALE GENOMIC DNA]</scope>
    <source>
        <strain evidence="3">28-4</strain>
    </source>
</reference>
<name>A0A2H3BGN9_9AGAR</name>
<feature type="compositionally biased region" description="Low complexity" evidence="1">
    <location>
        <begin position="1"/>
        <end position="14"/>
    </location>
</feature>
<feature type="region of interest" description="Disordered" evidence="1">
    <location>
        <begin position="1"/>
        <end position="64"/>
    </location>
</feature>
<feature type="region of interest" description="Disordered" evidence="1">
    <location>
        <begin position="166"/>
        <end position="358"/>
    </location>
</feature>
<proteinExistence type="predicted"/>
<evidence type="ECO:0000313" key="2">
    <source>
        <dbReference type="EMBL" id="PBK66202.1"/>
    </source>
</evidence>
<feature type="compositionally biased region" description="Polar residues" evidence="1">
    <location>
        <begin position="263"/>
        <end position="280"/>
    </location>
</feature>
<evidence type="ECO:0000256" key="1">
    <source>
        <dbReference type="SAM" id="MobiDB-lite"/>
    </source>
</evidence>
<evidence type="ECO:0000313" key="3">
    <source>
        <dbReference type="Proteomes" id="UP000218334"/>
    </source>
</evidence>
<organism evidence="2 3">
    <name type="scientific">Armillaria solidipes</name>
    <dbReference type="NCBI Taxonomy" id="1076256"/>
    <lineage>
        <taxon>Eukaryota</taxon>
        <taxon>Fungi</taxon>
        <taxon>Dikarya</taxon>
        <taxon>Basidiomycota</taxon>
        <taxon>Agaricomycotina</taxon>
        <taxon>Agaricomycetes</taxon>
        <taxon>Agaricomycetidae</taxon>
        <taxon>Agaricales</taxon>
        <taxon>Marasmiineae</taxon>
        <taxon>Physalacriaceae</taxon>
        <taxon>Armillaria</taxon>
    </lineage>
</organism>
<sequence>MKTTSTTSSTTPSTTKEDRMPPSPSHLAQTDPTPPSQITPSPSNTTKTTVLPEPPIAAPHPTSWTDIEASKILSISMDPTMSGIHSAPSIEGSSGLIALQPGSYGAEMLRQDTICSGGLDQQWEDTWQRTEETPYPGNAERLPSWQGSLPIETDSYTLLHQDGYYEDHAGSEPTRRPRPSREPYSSWPLDSNEWNPRPASSNQFDTFHYDYGTFRYQNDPYPQARYNFPPYPFPLPDEPLQPPHPRRVQKYRPPQYGTHPFVGQNSPINDEQPDQGGSNQPPEPTKEERLTAAKERSEEKQRAAEDLRRRYEATLEASKGHDMIWNFDRPDNKGKGKDPDRGRPPVPEWHKPLYAQRD</sequence>
<keyword evidence="3" id="KW-1185">Reference proteome</keyword>
<gene>
    <name evidence="2" type="ORF">ARMSODRAFT_1021792</name>
</gene>
<accession>A0A2H3BGN9</accession>
<feature type="compositionally biased region" description="Polar residues" evidence="1">
    <location>
        <begin position="188"/>
        <end position="205"/>
    </location>
</feature>
<dbReference type="EMBL" id="KZ293442">
    <property type="protein sequence ID" value="PBK66202.1"/>
    <property type="molecule type" value="Genomic_DNA"/>
</dbReference>